<dbReference type="RefSeq" id="WP_187760214.1">
    <property type="nucleotide sequence ID" value="NZ_CP061038.1"/>
</dbReference>
<dbReference type="EMBL" id="CP061038">
    <property type="protein sequence ID" value="QNQ07867.1"/>
    <property type="molecule type" value="Genomic_DNA"/>
</dbReference>
<sequence>MRTFELKHLPPQPPQDVGRTMAPGAGLVVAAIISILLWAAIGGIIAAL</sequence>
<dbReference type="Proteomes" id="UP000516148">
    <property type="component" value="Chromosome"/>
</dbReference>
<keyword evidence="1" id="KW-0472">Membrane</keyword>
<evidence type="ECO:0000313" key="3">
    <source>
        <dbReference type="Proteomes" id="UP000516148"/>
    </source>
</evidence>
<evidence type="ECO:0000313" key="2">
    <source>
        <dbReference type="EMBL" id="QNQ07867.1"/>
    </source>
</evidence>
<dbReference type="AlphaFoldDB" id="A0A7H0LDW4"/>
<name>A0A7H0LDW4_9SPHN</name>
<evidence type="ECO:0000256" key="1">
    <source>
        <dbReference type="SAM" id="Phobius"/>
    </source>
</evidence>
<proteinExistence type="predicted"/>
<dbReference type="KEGG" id="spap:H3Z74_13780"/>
<organism evidence="2 3">
    <name type="scientific">Sphingomonas alpina</name>
    <dbReference type="NCBI Taxonomy" id="653931"/>
    <lineage>
        <taxon>Bacteria</taxon>
        <taxon>Pseudomonadati</taxon>
        <taxon>Pseudomonadota</taxon>
        <taxon>Alphaproteobacteria</taxon>
        <taxon>Sphingomonadales</taxon>
        <taxon>Sphingomonadaceae</taxon>
        <taxon>Sphingomonas</taxon>
    </lineage>
</organism>
<accession>A0A7H0LDW4</accession>
<feature type="transmembrane region" description="Helical" evidence="1">
    <location>
        <begin position="20"/>
        <end position="47"/>
    </location>
</feature>
<gene>
    <name evidence="2" type="ORF">H3Z74_13780</name>
</gene>
<reference evidence="2 3" key="1">
    <citation type="submission" date="2020-09" db="EMBL/GenBank/DDBJ databases">
        <title>Sphingomonas sp., a new species isolated from pork steak.</title>
        <authorList>
            <person name="Heidler von Heilborn D."/>
        </authorList>
    </citation>
    <scope>NUCLEOTIDE SEQUENCE [LARGE SCALE GENOMIC DNA]</scope>
    <source>
        <strain evidence="3">S8-3T</strain>
    </source>
</reference>
<protein>
    <submittedName>
        <fullName evidence="2">Uncharacterized protein</fullName>
    </submittedName>
</protein>
<keyword evidence="1" id="KW-0812">Transmembrane</keyword>
<keyword evidence="3" id="KW-1185">Reference proteome</keyword>
<keyword evidence="1" id="KW-1133">Transmembrane helix</keyword>